<evidence type="ECO:0000256" key="9">
    <source>
        <dbReference type="ARBA" id="ARBA00030757"/>
    </source>
</evidence>
<evidence type="ECO:0000256" key="10">
    <source>
        <dbReference type="ARBA" id="ARBA00031323"/>
    </source>
</evidence>
<dbReference type="CDD" id="cd02440">
    <property type="entry name" value="AdoMet_MTases"/>
    <property type="match status" value="1"/>
</dbReference>
<proteinExistence type="inferred from homology"/>
<evidence type="ECO:0000313" key="14">
    <source>
        <dbReference type="Proteomes" id="UP001055940"/>
    </source>
</evidence>
<dbReference type="EC" id="2.1.1.77" evidence="3"/>
<evidence type="ECO:0000256" key="3">
    <source>
        <dbReference type="ARBA" id="ARBA00011890"/>
    </source>
</evidence>
<comment type="subcellular location">
    <subcellularLocation>
        <location evidence="1">Cytoplasm</location>
    </subcellularLocation>
</comment>
<evidence type="ECO:0000256" key="8">
    <source>
        <dbReference type="ARBA" id="ARBA00022691"/>
    </source>
</evidence>
<dbReference type="GO" id="GO:0008168">
    <property type="term" value="F:methyltransferase activity"/>
    <property type="evidence" value="ECO:0007669"/>
    <property type="project" value="UniProtKB-KW"/>
</dbReference>
<dbReference type="Pfam" id="PF01135">
    <property type="entry name" value="PCMT"/>
    <property type="match status" value="1"/>
</dbReference>
<keyword evidence="5" id="KW-0963">Cytoplasm</keyword>
<dbReference type="PANTHER" id="PTHR11579">
    <property type="entry name" value="PROTEIN-L-ISOASPARTATE O-METHYLTRANSFERASE"/>
    <property type="match status" value="1"/>
</dbReference>
<keyword evidence="14" id="KW-1185">Reference proteome</keyword>
<organism evidence="13 14">
    <name type="scientific">Nocardiopsis exhalans</name>
    <dbReference type="NCBI Taxonomy" id="163604"/>
    <lineage>
        <taxon>Bacteria</taxon>
        <taxon>Bacillati</taxon>
        <taxon>Actinomycetota</taxon>
        <taxon>Actinomycetes</taxon>
        <taxon>Streptosporangiales</taxon>
        <taxon>Nocardiopsidaceae</taxon>
        <taxon>Nocardiopsis</taxon>
    </lineage>
</organism>
<gene>
    <name evidence="13" type="primary">tgmC</name>
    <name evidence="13" type="ORF">NE857_21310</name>
</gene>
<protein>
    <recommendedName>
        <fullName evidence="4">Protein-L-isoaspartate O-methyltransferase</fullName>
        <ecNumber evidence="3">2.1.1.77</ecNumber>
    </recommendedName>
    <alternativeName>
        <fullName evidence="11">L-isoaspartyl protein carboxyl methyltransferase</fullName>
    </alternativeName>
    <alternativeName>
        <fullName evidence="9">Protein L-isoaspartyl methyltransferase</fullName>
    </alternativeName>
    <alternativeName>
        <fullName evidence="10">Protein-beta-aspartate methyltransferase</fullName>
    </alternativeName>
</protein>
<keyword evidence="7" id="KW-0808">Transferase</keyword>
<dbReference type="PANTHER" id="PTHR11579:SF0">
    <property type="entry name" value="PROTEIN-L-ISOASPARTATE(D-ASPARTATE) O-METHYLTRANSFERASE"/>
    <property type="match status" value="1"/>
</dbReference>
<name>A0ABY5D4S0_9ACTN</name>
<comment type="similarity">
    <text evidence="2">Belongs to the methyltransferase superfamily. L-isoaspartyl/D-aspartyl protein methyltransferase family.</text>
</comment>
<dbReference type="EMBL" id="CP099837">
    <property type="protein sequence ID" value="USY17855.1"/>
    <property type="molecule type" value="Genomic_DNA"/>
</dbReference>
<reference evidence="13" key="1">
    <citation type="submission" date="2022-06" db="EMBL/GenBank/DDBJ databases">
        <authorList>
            <person name="Ping M."/>
        </authorList>
    </citation>
    <scope>NUCLEOTIDE SEQUENCE</scope>
    <source>
        <strain evidence="13">JCM11759T</strain>
    </source>
</reference>
<accession>A0ABY5D4S0</accession>
<evidence type="ECO:0000256" key="11">
    <source>
        <dbReference type="ARBA" id="ARBA00031350"/>
    </source>
</evidence>
<sequence>MNEYQQALSDLVDELIRDGELEEGTHLTEAFRTVNRGAFVPAFALHDLTDQGVRYRLVDGSLPEQRDEWARHVYSNETLIIEINGEPVAQALPDGTGTGRWTSSSTMPSLMARHLRELDLEANPRVLEIGVGSGYNSAIMCEVLGDQHVTSIDISPQLVHDASRDLAAQGYQPTVAVHDGHQGYPDRAPYDRITSTTAFTHVPPRWIEQVAPGGMILVNIAGGTGGAVVKLRVEDGVAEGRFLPQWAGFMPARSHRPRERASVDDTGDQSWTGLDPKGMAESHRVEAFIAQLATVDANTVTTQTPDGVSLLFMEGADGAWAEVEMTAAGGEYRVDQGGPRRLWDQVEPAHQWWQEHGRPDWSAFGVTATPEGQTVWFESPEGPDHWALPVPEKSTP</sequence>
<evidence type="ECO:0000256" key="2">
    <source>
        <dbReference type="ARBA" id="ARBA00005369"/>
    </source>
</evidence>
<evidence type="ECO:0000256" key="4">
    <source>
        <dbReference type="ARBA" id="ARBA00013346"/>
    </source>
</evidence>
<dbReference type="Proteomes" id="UP001055940">
    <property type="component" value="Chromosome"/>
</dbReference>
<dbReference type="InterPro" id="IPR000682">
    <property type="entry name" value="PCMT"/>
</dbReference>
<dbReference type="Gene3D" id="3.40.50.150">
    <property type="entry name" value="Vaccinia Virus protein VP39"/>
    <property type="match status" value="1"/>
</dbReference>
<evidence type="ECO:0000256" key="12">
    <source>
        <dbReference type="SAM" id="MobiDB-lite"/>
    </source>
</evidence>
<dbReference type="SUPFAM" id="SSF53335">
    <property type="entry name" value="S-adenosyl-L-methionine-dependent methyltransferases"/>
    <property type="match status" value="1"/>
</dbReference>
<dbReference type="NCBIfam" id="TIGR04188">
    <property type="entry name" value="methyltr_grsp"/>
    <property type="match status" value="1"/>
</dbReference>
<keyword evidence="8" id="KW-0949">S-adenosyl-L-methionine</keyword>
<evidence type="ECO:0000256" key="7">
    <source>
        <dbReference type="ARBA" id="ARBA00022679"/>
    </source>
</evidence>
<dbReference type="InterPro" id="IPR029063">
    <property type="entry name" value="SAM-dependent_MTases_sf"/>
</dbReference>
<dbReference type="GO" id="GO:0032259">
    <property type="term" value="P:methylation"/>
    <property type="evidence" value="ECO:0007669"/>
    <property type="project" value="UniProtKB-KW"/>
</dbReference>
<evidence type="ECO:0000256" key="1">
    <source>
        <dbReference type="ARBA" id="ARBA00004496"/>
    </source>
</evidence>
<evidence type="ECO:0000256" key="6">
    <source>
        <dbReference type="ARBA" id="ARBA00022603"/>
    </source>
</evidence>
<evidence type="ECO:0000313" key="13">
    <source>
        <dbReference type="EMBL" id="USY17855.1"/>
    </source>
</evidence>
<evidence type="ECO:0000256" key="5">
    <source>
        <dbReference type="ARBA" id="ARBA00022490"/>
    </source>
</evidence>
<dbReference type="RefSeq" id="WP_254417346.1">
    <property type="nucleotide sequence ID" value="NZ_BAAAJB010000011.1"/>
</dbReference>
<dbReference type="InterPro" id="IPR026448">
    <property type="entry name" value="Methyltr_grasp"/>
</dbReference>
<keyword evidence="6 13" id="KW-0489">Methyltransferase</keyword>
<feature type="region of interest" description="Disordered" evidence="12">
    <location>
        <begin position="254"/>
        <end position="277"/>
    </location>
</feature>